<protein>
    <submittedName>
        <fullName evidence="1">Uncharacterized protein</fullName>
    </submittedName>
</protein>
<name>A0A411Z3T4_9RHOB</name>
<organism evidence="1 2">
    <name type="scientific">Pseudotabrizicola alkalilacus</name>
    <dbReference type="NCBI Taxonomy" id="2305252"/>
    <lineage>
        <taxon>Bacteria</taxon>
        <taxon>Pseudomonadati</taxon>
        <taxon>Pseudomonadota</taxon>
        <taxon>Alphaproteobacteria</taxon>
        <taxon>Rhodobacterales</taxon>
        <taxon>Paracoccaceae</taxon>
        <taxon>Pseudotabrizicola</taxon>
    </lineage>
</organism>
<reference evidence="1 2" key="1">
    <citation type="submission" date="2018-08" db="EMBL/GenBank/DDBJ databases">
        <title>Flavobacterium tibetense sp. nov., isolated from a wetland YonghuCo on Tibetan Plateau.</title>
        <authorList>
            <person name="Phurbu D."/>
            <person name="Lu H."/>
            <person name="Xing P."/>
        </authorList>
    </citation>
    <scope>NUCLEOTIDE SEQUENCE [LARGE SCALE GENOMIC DNA]</scope>
    <source>
        <strain evidence="1 2">DJC</strain>
    </source>
</reference>
<dbReference type="Proteomes" id="UP000284547">
    <property type="component" value="Unassembled WGS sequence"/>
</dbReference>
<comment type="caution">
    <text evidence="1">The sequence shown here is derived from an EMBL/GenBank/DDBJ whole genome shotgun (WGS) entry which is preliminary data.</text>
</comment>
<proteinExistence type="predicted"/>
<accession>A0A411Z3T4</accession>
<keyword evidence="2" id="KW-1185">Reference proteome</keyword>
<dbReference type="EMBL" id="QWEY01000003">
    <property type="protein sequence ID" value="RGP37690.1"/>
    <property type="molecule type" value="Genomic_DNA"/>
</dbReference>
<evidence type="ECO:0000313" key="1">
    <source>
        <dbReference type="EMBL" id="RGP37690.1"/>
    </source>
</evidence>
<evidence type="ECO:0000313" key="2">
    <source>
        <dbReference type="Proteomes" id="UP000284547"/>
    </source>
</evidence>
<sequence>MPALPPDYAYIPDTAFDALVESLLHPEPSLDPRGDIAMKLIAAGIAPLFCYWDNQENEAA</sequence>
<dbReference type="AlphaFoldDB" id="A0A411Z3T4"/>
<dbReference type="RefSeq" id="WP_118150680.1">
    <property type="nucleotide sequence ID" value="NZ_QWEY01000003.1"/>
</dbReference>
<dbReference type="OrthoDB" id="8456433at2"/>
<gene>
    <name evidence="1" type="ORF">D1012_07160</name>
</gene>